<feature type="transmembrane region" description="Helical" evidence="2">
    <location>
        <begin position="197"/>
        <end position="220"/>
    </location>
</feature>
<organism evidence="4 5">
    <name type="scientific">Laodelphax striatellus</name>
    <name type="common">Small brown planthopper</name>
    <name type="synonym">Delphax striatella</name>
    <dbReference type="NCBI Taxonomy" id="195883"/>
    <lineage>
        <taxon>Eukaryota</taxon>
        <taxon>Metazoa</taxon>
        <taxon>Ecdysozoa</taxon>
        <taxon>Arthropoda</taxon>
        <taxon>Hexapoda</taxon>
        <taxon>Insecta</taxon>
        <taxon>Pterygota</taxon>
        <taxon>Neoptera</taxon>
        <taxon>Paraneoptera</taxon>
        <taxon>Hemiptera</taxon>
        <taxon>Auchenorrhyncha</taxon>
        <taxon>Fulgoroidea</taxon>
        <taxon>Delphacidae</taxon>
        <taxon>Criomorphinae</taxon>
        <taxon>Laodelphax</taxon>
    </lineage>
</organism>
<feature type="compositionally biased region" description="Acidic residues" evidence="1">
    <location>
        <begin position="305"/>
        <end position="319"/>
    </location>
</feature>
<accession>A0A482XDH0</accession>
<evidence type="ECO:0000313" key="4">
    <source>
        <dbReference type="EMBL" id="RZF43924.1"/>
    </source>
</evidence>
<dbReference type="EMBL" id="QKKF02011999">
    <property type="protein sequence ID" value="RZF43924.1"/>
    <property type="molecule type" value="Genomic_DNA"/>
</dbReference>
<dbReference type="InterPro" id="IPR013783">
    <property type="entry name" value="Ig-like_fold"/>
</dbReference>
<dbReference type="PROSITE" id="PS50853">
    <property type="entry name" value="FN3"/>
    <property type="match status" value="1"/>
</dbReference>
<feature type="domain" description="Fibronectin type-III" evidence="3">
    <location>
        <begin position="88"/>
        <end position="183"/>
    </location>
</feature>
<dbReference type="InParanoid" id="A0A482XDH0"/>
<name>A0A482XDH0_LAOST</name>
<dbReference type="PANTHER" id="PTHR23278">
    <property type="entry name" value="SIDESTEP PROTEIN"/>
    <property type="match status" value="1"/>
</dbReference>
<evidence type="ECO:0000256" key="1">
    <source>
        <dbReference type="SAM" id="MobiDB-lite"/>
    </source>
</evidence>
<dbReference type="InterPro" id="IPR036116">
    <property type="entry name" value="FN3_sf"/>
</dbReference>
<dbReference type="CDD" id="cd00063">
    <property type="entry name" value="FN3"/>
    <property type="match status" value="1"/>
</dbReference>
<evidence type="ECO:0000256" key="2">
    <source>
        <dbReference type="SAM" id="Phobius"/>
    </source>
</evidence>
<dbReference type="Gene3D" id="2.60.40.10">
    <property type="entry name" value="Immunoglobulins"/>
    <property type="match status" value="1"/>
</dbReference>
<dbReference type="AlphaFoldDB" id="A0A482XDH0"/>
<dbReference type="SUPFAM" id="SSF49265">
    <property type="entry name" value="Fibronectin type III"/>
    <property type="match status" value="1"/>
</dbReference>
<feature type="region of interest" description="Disordered" evidence="1">
    <location>
        <begin position="249"/>
        <end position="349"/>
    </location>
</feature>
<dbReference type="InterPro" id="IPR003961">
    <property type="entry name" value="FN3_dom"/>
</dbReference>
<evidence type="ECO:0000313" key="5">
    <source>
        <dbReference type="Proteomes" id="UP000291343"/>
    </source>
</evidence>
<gene>
    <name evidence="4" type="ORF">LSTR_LSTR015732</name>
</gene>
<dbReference type="STRING" id="195883.A0A482XDH0"/>
<evidence type="ECO:0000259" key="3">
    <source>
        <dbReference type="PROSITE" id="PS50853"/>
    </source>
</evidence>
<protein>
    <recommendedName>
        <fullName evidence="3">Fibronectin type-III domain-containing protein</fullName>
    </recommendedName>
</protein>
<feature type="non-terminal residue" evidence="4">
    <location>
        <position position="1"/>
    </location>
</feature>
<keyword evidence="5" id="KW-1185">Reference proteome</keyword>
<dbReference type="Proteomes" id="UP000291343">
    <property type="component" value="Unassembled WGS sequence"/>
</dbReference>
<keyword evidence="2" id="KW-0812">Transmembrane</keyword>
<feature type="compositionally biased region" description="Polar residues" evidence="1">
    <location>
        <begin position="335"/>
        <end position="349"/>
    </location>
</feature>
<comment type="caution">
    <text evidence="4">The sequence shown here is derived from an EMBL/GenBank/DDBJ whole genome shotgun (WGS) entry which is preliminary data.</text>
</comment>
<keyword evidence="2" id="KW-1133">Transmembrane helix</keyword>
<keyword evidence="2" id="KW-0472">Membrane</keyword>
<reference evidence="4 5" key="1">
    <citation type="journal article" date="2017" name="Gigascience">
        <title>Genome sequence of the small brown planthopper, Laodelphax striatellus.</title>
        <authorList>
            <person name="Zhu J."/>
            <person name="Jiang F."/>
            <person name="Wang X."/>
            <person name="Yang P."/>
            <person name="Bao Y."/>
            <person name="Zhao W."/>
            <person name="Wang W."/>
            <person name="Lu H."/>
            <person name="Wang Q."/>
            <person name="Cui N."/>
            <person name="Li J."/>
            <person name="Chen X."/>
            <person name="Luo L."/>
            <person name="Yu J."/>
            <person name="Kang L."/>
            <person name="Cui F."/>
        </authorList>
    </citation>
    <scope>NUCLEOTIDE SEQUENCE [LARGE SCALE GENOMIC DNA]</scope>
    <source>
        <strain evidence="4">Lst14</strain>
    </source>
</reference>
<dbReference type="PANTHER" id="PTHR23278:SF28">
    <property type="entry name" value="SIDESTEP IV, ISOFORM C"/>
    <property type="match status" value="1"/>
</dbReference>
<sequence>AKSNSCFSPLTLDTAKTNRKNITFHKPSSFSNPIFHAGKTRLAKLNWIFPTVFSRVADNHFLKNLENRIYSFMNCECMLNGIRRVAGRPFPLLNCSVTNQTSDSLHVDCAESFDGGLPQSFVMELLQLPELVSRFNVTVAHGPPSFALYGIQPGVSYRVSLYAVNAKGRSDPITLETITFKGVAKYTDNAAVVPTQLLSGLAALAAALLVVVCCVVVALCRRRHSGGGRRGPRGTKLEAVDGDDACHGAVLIAPNNSTPPPSHRSPAPDDTDPDIIPNKYERRPLKGFMKMYKTPPQRRRKKDDEGGEGDEGEEGELADLTESNGVHGGAETTHHPMQNHHQPTKDSNLVNHQVNNVGNCGTLRAHKGVTANNSIVVRPGVGLHNHKTGPEVVTASHRIQESCI</sequence>
<dbReference type="OrthoDB" id="6431884at2759"/>
<proteinExistence type="predicted"/>